<organism evidence="2 3">
    <name type="scientific">Magallana gigas</name>
    <name type="common">Pacific oyster</name>
    <name type="synonym">Crassostrea gigas</name>
    <dbReference type="NCBI Taxonomy" id="29159"/>
    <lineage>
        <taxon>Eukaryota</taxon>
        <taxon>Metazoa</taxon>
        <taxon>Spiralia</taxon>
        <taxon>Lophotrochozoa</taxon>
        <taxon>Mollusca</taxon>
        <taxon>Bivalvia</taxon>
        <taxon>Autobranchia</taxon>
        <taxon>Pteriomorphia</taxon>
        <taxon>Ostreida</taxon>
        <taxon>Ostreoidea</taxon>
        <taxon>Ostreidae</taxon>
        <taxon>Magallana</taxon>
    </lineage>
</organism>
<evidence type="ECO:0000313" key="2">
    <source>
        <dbReference type="EnsemblMetazoa" id="G20582.1:cds"/>
    </source>
</evidence>
<dbReference type="Proteomes" id="UP000005408">
    <property type="component" value="Unassembled WGS sequence"/>
</dbReference>
<proteinExistence type="predicted"/>
<feature type="region of interest" description="Disordered" evidence="1">
    <location>
        <begin position="70"/>
        <end position="104"/>
    </location>
</feature>
<reference evidence="2" key="1">
    <citation type="submission" date="2022-08" db="UniProtKB">
        <authorList>
            <consortium name="EnsemblMetazoa"/>
        </authorList>
    </citation>
    <scope>IDENTIFICATION</scope>
    <source>
        <strain evidence="2">05x7-T-G4-1.051#20</strain>
    </source>
</reference>
<dbReference type="AlphaFoldDB" id="A0A8W8JQD7"/>
<protein>
    <submittedName>
        <fullName evidence="2">Uncharacterized protein</fullName>
    </submittedName>
</protein>
<evidence type="ECO:0000313" key="3">
    <source>
        <dbReference type="Proteomes" id="UP000005408"/>
    </source>
</evidence>
<feature type="compositionally biased region" description="Basic and acidic residues" evidence="1">
    <location>
        <begin position="77"/>
        <end position="93"/>
    </location>
</feature>
<sequence>MYNTFFLVFSIYFLSDTVPQNTVFEKDLRFLHERTKPEHRTWRFKMFTHHKTLFSLMAVLLLSIAAAKSSPAPTDYNRSDTEDIETKEQRSGEETDESTELFDEKQLGSMGTQEYSKKSMDSINGARGFRGFAKKHYDSIGGSRVSMQAISCTLSHWFMREPMKQHQFLPCSPVAFFEGRYM</sequence>
<dbReference type="EnsemblMetazoa" id="G20582.1">
    <property type="protein sequence ID" value="G20582.1:cds"/>
    <property type="gene ID" value="G20582"/>
</dbReference>
<name>A0A8W8JQD7_MAGGI</name>
<evidence type="ECO:0000256" key="1">
    <source>
        <dbReference type="SAM" id="MobiDB-lite"/>
    </source>
</evidence>
<keyword evidence="3" id="KW-1185">Reference proteome</keyword>
<accession>A0A8W8JQD7</accession>